<proteinExistence type="predicted"/>
<gene>
    <name evidence="1" type="ORF">SEVIR_4G231300v2</name>
</gene>
<name>A0A4U6V3P6_SETVI</name>
<protein>
    <submittedName>
        <fullName evidence="1">Uncharacterized protein</fullName>
    </submittedName>
</protein>
<dbReference type="AlphaFoldDB" id="A0A4U6V3P6"/>
<accession>A0A4U6V3P6</accession>
<keyword evidence="2" id="KW-1185">Reference proteome</keyword>
<dbReference type="Proteomes" id="UP000298652">
    <property type="component" value="Chromosome 4"/>
</dbReference>
<dbReference type="Gramene" id="TKW22484">
    <property type="protein sequence ID" value="TKW22484"/>
    <property type="gene ID" value="SEVIR_4G231300v2"/>
</dbReference>
<organism evidence="1 2">
    <name type="scientific">Setaria viridis</name>
    <name type="common">Green bristlegrass</name>
    <name type="synonym">Setaria italica subsp. viridis</name>
    <dbReference type="NCBI Taxonomy" id="4556"/>
    <lineage>
        <taxon>Eukaryota</taxon>
        <taxon>Viridiplantae</taxon>
        <taxon>Streptophyta</taxon>
        <taxon>Embryophyta</taxon>
        <taxon>Tracheophyta</taxon>
        <taxon>Spermatophyta</taxon>
        <taxon>Magnoliopsida</taxon>
        <taxon>Liliopsida</taxon>
        <taxon>Poales</taxon>
        <taxon>Poaceae</taxon>
        <taxon>PACMAD clade</taxon>
        <taxon>Panicoideae</taxon>
        <taxon>Panicodae</taxon>
        <taxon>Paniceae</taxon>
        <taxon>Cenchrinae</taxon>
        <taxon>Setaria</taxon>
    </lineage>
</organism>
<evidence type="ECO:0000313" key="1">
    <source>
        <dbReference type="EMBL" id="TKW22484.1"/>
    </source>
</evidence>
<dbReference type="EMBL" id="CM016555">
    <property type="protein sequence ID" value="TKW22484.1"/>
    <property type="molecule type" value="Genomic_DNA"/>
</dbReference>
<reference evidence="1" key="1">
    <citation type="submission" date="2019-03" db="EMBL/GenBank/DDBJ databases">
        <title>WGS assembly of Setaria viridis.</title>
        <authorList>
            <person name="Huang P."/>
            <person name="Jenkins J."/>
            <person name="Grimwood J."/>
            <person name="Barry K."/>
            <person name="Healey A."/>
            <person name="Mamidi S."/>
            <person name="Sreedasyam A."/>
            <person name="Shu S."/>
            <person name="Feldman M."/>
            <person name="Wu J."/>
            <person name="Yu Y."/>
            <person name="Chen C."/>
            <person name="Johnson J."/>
            <person name="Rokhsar D."/>
            <person name="Baxter I."/>
            <person name="Schmutz J."/>
            <person name="Brutnell T."/>
            <person name="Kellogg E."/>
        </authorList>
    </citation>
    <scope>NUCLEOTIDE SEQUENCE [LARGE SCALE GENOMIC DNA]</scope>
</reference>
<sequence length="118" mass="12994">MEPGGSLRVRRRGSMPPPVGLSITLQLLHGGAVCRCVLETGWVDREGHAFLTPRGFVWASMSWPLPLCEPKPIRKATVGRKSKAKMHFGLSVPSLLYTSSVPKSVHLAFKFFPAKKII</sequence>
<evidence type="ECO:0000313" key="2">
    <source>
        <dbReference type="Proteomes" id="UP000298652"/>
    </source>
</evidence>